<comment type="caution">
    <text evidence="9">The sequence shown here is derived from an EMBL/GenBank/DDBJ whole genome shotgun (WGS) entry which is preliminary data.</text>
</comment>
<dbReference type="GO" id="GO:0005743">
    <property type="term" value="C:mitochondrial inner membrane"/>
    <property type="evidence" value="ECO:0007669"/>
    <property type="project" value="TreeGrafter"/>
</dbReference>
<evidence type="ECO:0000256" key="3">
    <source>
        <dbReference type="ARBA" id="ARBA00022692"/>
    </source>
</evidence>
<evidence type="ECO:0000256" key="4">
    <source>
        <dbReference type="ARBA" id="ARBA00022989"/>
    </source>
</evidence>
<keyword evidence="5" id="KW-0472">Membrane</keyword>
<accession>A0A830BW84</accession>
<proteinExistence type="inferred from homology"/>
<dbReference type="GO" id="GO:0032977">
    <property type="term" value="F:membrane insertase activity"/>
    <property type="evidence" value="ECO:0007669"/>
    <property type="project" value="InterPro"/>
</dbReference>
<comment type="similarity">
    <text evidence="2">Belongs to the OXA1/ALB3/YidC (TC 2.A.9.2) family.</text>
</comment>
<evidence type="ECO:0000256" key="6">
    <source>
        <dbReference type="SAM" id="MobiDB-lite"/>
    </source>
</evidence>
<dbReference type="InterPro" id="IPR057625">
    <property type="entry name" value="TPR1-6-like_ubiquitin"/>
</dbReference>
<dbReference type="AlphaFoldDB" id="A0A830BW84"/>
<feature type="domain" description="DUF632" evidence="7">
    <location>
        <begin position="235"/>
        <end position="309"/>
    </location>
</feature>
<dbReference type="Proteomes" id="UP000653305">
    <property type="component" value="Unassembled WGS sequence"/>
</dbReference>
<dbReference type="InterPro" id="IPR001708">
    <property type="entry name" value="YidC/ALB3/OXA1/COX18"/>
</dbReference>
<gene>
    <name evidence="9" type="ORF">PHJA_001245600</name>
</gene>
<keyword evidence="10" id="KW-1185">Reference proteome</keyword>
<dbReference type="Pfam" id="PF04782">
    <property type="entry name" value="DUF632"/>
    <property type="match status" value="1"/>
</dbReference>
<reference evidence="9" key="1">
    <citation type="submission" date="2020-07" db="EMBL/GenBank/DDBJ databases">
        <title>Ethylene signaling mediates host invasion by parasitic plants.</title>
        <authorList>
            <person name="Yoshida S."/>
        </authorList>
    </citation>
    <scope>NUCLEOTIDE SEQUENCE</scope>
    <source>
        <strain evidence="9">Okayama</strain>
    </source>
</reference>
<dbReference type="Pfam" id="PF23603">
    <property type="entry name" value="Ubiquitin_TPR1"/>
    <property type="match status" value="1"/>
</dbReference>
<evidence type="ECO:0000256" key="1">
    <source>
        <dbReference type="ARBA" id="ARBA00004141"/>
    </source>
</evidence>
<evidence type="ECO:0000259" key="8">
    <source>
        <dbReference type="Pfam" id="PF23603"/>
    </source>
</evidence>
<feature type="domain" description="Telomere repeat-binding protein 1-6-like ubiquitin-like" evidence="8">
    <location>
        <begin position="36"/>
        <end position="59"/>
    </location>
</feature>
<dbReference type="OrthoDB" id="2148490at2759"/>
<dbReference type="CDD" id="cd20069">
    <property type="entry name" value="5TM_Oxa1-like"/>
    <property type="match status" value="1"/>
</dbReference>
<organism evidence="9 10">
    <name type="scientific">Phtheirospermum japonicum</name>
    <dbReference type="NCBI Taxonomy" id="374723"/>
    <lineage>
        <taxon>Eukaryota</taxon>
        <taxon>Viridiplantae</taxon>
        <taxon>Streptophyta</taxon>
        <taxon>Embryophyta</taxon>
        <taxon>Tracheophyta</taxon>
        <taxon>Spermatophyta</taxon>
        <taxon>Magnoliopsida</taxon>
        <taxon>eudicotyledons</taxon>
        <taxon>Gunneridae</taxon>
        <taxon>Pentapetalae</taxon>
        <taxon>asterids</taxon>
        <taxon>lamiids</taxon>
        <taxon>Lamiales</taxon>
        <taxon>Orobanchaceae</taxon>
        <taxon>Orobanchaceae incertae sedis</taxon>
        <taxon>Phtheirospermum</taxon>
    </lineage>
</organism>
<dbReference type="PANTHER" id="PTHR12428:SF34">
    <property type="entry name" value="MITOCHONDRIAL INNER MEMBRANE PROTEIN OXA1-LIKE"/>
    <property type="match status" value="1"/>
</dbReference>
<evidence type="ECO:0000256" key="5">
    <source>
        <dbReference type="ARBA" id="ARBA00023136"/>
    </source>
</evidence>
<keyword evidence="3" id="KW-0812">Transmembrane</keyword>
<feature type="region of interest" description="Disordered" evidence="6">
    <location>
        <begin position="1"/>
        <end position="25"/>
    </location>
</feature>
<protein>
    <submittedName>
        <fullName evidence="9">Mitochondrial inner membrane protein oxa1</fullName>
    </submittedName>
</protein>
<dbReference type="InterPro" id="IPR006867">
    <property type="entry name" value="DUF632"/>
</dbReference>
<evidence type="ECO:0000259" key="7">
    <source>
        <dbReference type="Pfam" id="PF04782"/>
    </source>
</evidence>
<dbReference type="GO" id="GO:0032979">
    <property type="term" value="P:protein insertion into mitochondrial inner membrane from matrix"/>
    <property type="evidence" value="ECO:0007669"/>
    <property type="project" value="TreeGrafter"/>
</dbReference>
<evidence type="ECO:0000313" key="10">
    <source>
        <dbReference type="Proteomes" id="UP000653305"/>
    </source>
</evidence>
<evidence type="ECO:0000256" key="2">
    <source>
        <dbReference type="ARBA" id="ARBA00010583"/>
    </source>
</evidence>
<sequence length="321" mass="35316">MIKKRAGSISNLPEKGKRTASDTMKAHQKAKGYSCIKSFKLPELYIEVPESARVGSLKEVASRLMIKLGIDSDSALSINEATLTTSLQTDTSMDKELSPENPAGSISPLDGALQLENNVLQMLLIQYGVTPFTPSRGLLISAPIFASLFFAINNMAEKVPSFKEGGIFWFTNLTTPDTMYIFPVFMALTFWITVECNAQEGLEGNPTARTIKTVSRIFEALTIPLTASFPKAIFREGVKIEHEKKLSSLQSQEYKGNEAKLDKTKTTIKRLQFLIVVTSQAVSTTSSAIIDLRDSDLVPQIVELCHGSVQTRLQALNKNFA</sequence>
<keyword evidence="4" id="KW-1133">Transmembrane helix</keyword>
<comment type="subcellular location">
    <subcellularLocation>
        <location evidence="1">Membrane</location>
        <topology evidence="1">Multi-pass membrane protein</topology>
    </subcellularLocation>
</comment>
<name>A0A830BW84_9LAMI</name>
<dbReference type="EMBL" id="BMAC01000233">
    <property type="protein sequence ID" value="GFP91016.1"/>
    <property type="molecule type" value="Genomic_DNA"/>
</dbReference>
<dbReference type="PANTHER" id="PTHR12428">
    <property type="entry name" value="OXA1"/>
    <property type="match status" value="1"/>
</dbReference>
<evidence type="ECO:0000313" key="9">
    <source>
        <dbReference type="EMBL" id="GFP91016.1"/>
    </source>
</evidence>